<dbReference type="STRING" id="1563681.BFP71_09665"/>
<proteinExistence type="predicted"/>
<reference evidence="1 2" key="1">
    <citation type="submission" date="2016-08" db="EMBL/GenBank/DDBJ databases">
        <title>Draft genome of Fabibacter sp. strain SK-8.</title>
        <authorList>
            <person name="Wong S.-K."/>
            <person name="Hamasaki K."/>
            <person name="Yoshizawa S."/>
        </authorList>
    </citation>
    <scope>NUCLEOTIDE SEQUENCE [LARGE SCALE GENOMIC DNA]</scope>
    <source>
        <strain evidence="1 2">SK-8</strain>
    </source>
</reference>
<dbReference type="EMBL" id="MDGQ01000005">
    <property type="protein sequence ID" value="OEJ99812.1"/>
    <property type="molecule type" value="Genomic_DNA"/>
</dbReference>
<dbReference type="Pfam" id="PF18950">
    <property type="entry name" value="DUF5694"/>
    <property type="match status" value="1"/>
</dbReference>
<organism evidence="1 2">
    <name type="scientific">Roseivirga misakiensis</name>
    <dbReference type="NCBI Taxonomy" id="1563681"/>
    <lineage>
        <taxon>Bacteria</taxon>
        <taxon>Pseudomonadati</taxon>
        <taxon>Bacteroidota</taxon>
        <taxon>Cytophagia</taxon>
        <taxon>Cytophagales</taxon>
        <taxon>Roseivirgaceae</taxon>
        <taxon>Roseivirga</taxon>
    </lineage>
</organism>
<evidence type="ECO:0000313" key="1">
    <source>
        <dbReference type="EMBL" id="OEJ99812.1"/>
    </source>
</evidence>
<evidence type="ECO:0000313" key="2">
    <source>
        <dbReference type="Proteomes" id="UP000095552"/>
    </source>
</evidence>
<dbReference type="RefSeq" id="WP_069835275.1">
    <property type="nucleotide sequence ID" value="NZ_MDGQ01000005.1"/>
</dbReference>
<dbReference type="Proteomes" id="UP000095552">
    <property type="component" value="Unassembled WGS sequence"/>
</dbReference>
<gene>
    <name evidence="1" type="ORF">BFP71_09665</name>
</gene>
<name>A0A1E5SL13_9BACT</name>
<keyword evidence="2" id="KW-1185">Reference proteome</keyword>
<comment type="caution">
    <text evidence="1">The sequence shown here is derived from an EMBL/GenBank/DDBJ whole genome shotgun (WGS) entry which is preliminary data.</text>
</comment>
<sequence length="309" mass="35630">MRNLLIIIIGLVIVGKLSGYQSEKEVLIIGTMHDVPNIVKHSYKPLLKIGKKYKPEAIYVERQRPDDSLSLVNYESKWFLPKGDTLREAFKVDVNRIQTLQQLGVKEMSPADYAYLRDYYMVSKDKGNWSYYNYLANYGLKGSRKPTQEENGDLTAKLAIHLNMNRVFAMDHQHDMRLYSKLWSDCVKMSKEDGEVDRLVKHNKRTYNKAKLPAIFGRLGKHTNKVKTIKSYEVSNRFTFRETPCEPCDQAGAVWDRRNAGMAKNIGDQMEEFGHQRAVVVVGAGHVLGIREQLQKQFPDMIVKIIEDL</sequence>
<accession>A0A1E5SL13</accession>
<dbReference type="InterPro" id="IPR043749">
    <property type="entry name" value="DUF5694"/>
</dbReference>
<protein>
    <submittedName>
        <fullName evidence="1">Uncharacterized protein</fullName>
    </submittedName>
</protein>
<dbReference type="OrthoDB" id="1198318at2"/>
<dbReference type="AlphaFoldDB" id="A0A1E5SL13"/>